<dbReference type="PANTHER" id="PTHR33572">
    <property type="entry name" value="SPORE DEVELOPMENT REGULATOR VOSA"/>
    <property type="match status" value="1"/>
</dbReference>
<comment type="similarity">
    <text evidence="6">Belongs to the velvet family. VelB subfamily.</text>
</comment>
<dbReference type="OMA" id="YQDGRSW"/>
<evidence type="ECO:0000256" key="2">
    <source>
        <dbReference type="ARBA" id="ARBA00022969"/>
    </source>
</evidence>
<dbReference type="GeneID" id="13291690"/>
<evidence type="ECO:0000256" key="6">
    <source>
        <dbReference type="ARBA" id="ARBA00038045"/>
    </source>
</evidence>
<keyword evidence="5" id="KW-0539">Nucleus</keyword>
<dbReference type="GO" id="GO:0030435">
    <property type="term" value="P:sporulation resulting in formation of a cellular spore"/>
    <property type="evidence" value="ECO:0007669"/>
    <property type="project" value="UniProtKB-KW"/>
</dbReference>
<keyword evidence="2" id="KW-0749">Sporulation</keyword>
<dbReference type="InterPro" id="IPR021740">
    <property type="entry name" value="Velvet"/>
</dbReference>
<dbReference type="VEuPathDB" id="FungiDB:LEMA_P063930.1"/>
<dbReference type="HOGENOM" id="CLU_022491_0_0_1"/>
<keyword evidence="4" id="KW-0804">Transcription</keyword>
<dbReference type="GO" id="GO:0005634">
    <property type="term" value="C:nucleus"/>
    <property type="evidence" value="ECO:0007669"/>
    <property type="project" value="UniProtKB-SubCell"/>
</dbReference>
<reference evidence="10" key="1">
    <citation type="journal article" date="2011" name="Nat. Commun.">
        <title>Effector diversification within compartments of the Leptosphaeria maculans genome affected by Repeat-Induced Point mutations.</title>
        <authorList>
            <person name="Rouxel T."/>
            <person name="Grandaubert J."/>
            <person name="Hane J.K."/>
            <person name="Hoede C."/>
            <person name="van de Wouw A.P."/>
            <person name="Couloux A."/>
            <person name="Dominguez V."/>
            <person name="Anthouard V."/>
            <person name="Bally P."/>
            <person name="Bourras S."/>
            <person name="Cozijnsen A.J."/>
            <person name="Ciuffetti L.M."/>
            <person name="Degrave A."/>
            <person name="Dilmaghani A."/>
            <person name="Duret L."/>
            <person name="Fudal I."/>
            <person name="Goodwin S.B."/>
            <person name="Gout L."/>
            <person name="Glaser N."/>
            <person name="Linglin J."/>
            <person name="Kema G.H.J."/>
            <person name="Lapalu N."/>
            <person name="Lawrence C.B."/>
            <person name="May K."/>
            <person name="Meyer M."/>
            <person name="Ollivier B."/>
            <person name="Poulain J."/>
            <person name="Schoch C.L."/>
            <person name="Simon A."/>
            <person name="Spatafora J.W."/>
            <person name="Stachowiak A."/>
            <person name="Turgeon B.G."/>
            <person name="Tyler B.M."/>
            <person name="Vincent D."/>
            <person name="Weissenbach J."/>
            <person name="Amselem J."/>
            <person name="Quesneville H."/>
            <person name="Oliver R.P."/>
            <person name="Wincker P."/>
            <person name="Balesdent M.-H."/>
            <person name="Howlett B.J."/>
        </authorList>
    </citation>
    <scope>NUCLEOTIDE SEQUENCE [LARGE SCALE GENOMIC DNA]</scope>
    <source>
        <strain evidence="10">JN3 / isolate v23.1.3 / race Av1-4-5-6-7-8</strain>
    </source>
</reference>
<comment type="subcellular location">
    <subcellularLocation>
        <location evidence="1">Nucleus</location>
    </subcellularLocation>
</comment>
<dbReference type="Pfam" id="PF11754">
    <property type="entry name" value="Velvet"/>
    <property type="match status" value="1"/>
</dbReference>
<dbReference type="Proteomes" id="UP000002668">
    <property type="component" value="Genome"/>
</dbReference>
<dbReference type="STRING" id="985895.E4ZG47"/>
<feature type="compositionally biased region" description="Pro residues" evidence="7">
    <location>
        <begin position="17"/>
        <end position="34"/>
    </location>
</feature>
<accession>E4ZG47</accession>
<dbReference type="InterPro" id="IPR038491">
    <property type="entry name" value="Velvet_dom_sf"/>
</dbReference>
<keyword evidence="3" id="KW-0805">Transcription regulation</keyword>
<proteinExistence type="inferred from homology"/>
<evidence type="ECO:0000256" key="4">
    <source>
        <dbReference type="ARBA" id="ARBA00023163"/>
    </source>
</evidence>
<dbReference type="PROSITE" id="PS51821">
    <property type="entry name" value="VELVET"/>
    <property type="match status" value="1"/>
</dbReference>
<dbReference type="EMBL" id="FP929064">
    <property type="protein sequence ID" value="CBX90267.1"/>
    <property type="molecule type" value="Genomic_DNA"/>
</dbReference>
<feature type="compositionally biased region" description="Pro residues" evidence="7">
    <location>
        <begin position="65"/>
        <end position="89"/>
    </location>
</feature>
<dbReference type="eggNOG" id="ENOG502S1B4">
    <property type="taxonomic scope" value="Eukaryota"/>
</dbReference>
<dbReference type="InterPro" id="IPR037525">
    <property type="entry name" value="Velvet_dom"/>
</dbReference>
<dbReference type="AlphaFoldDB" id="E4ZG47"/>
<feature type="compositionally biased region" description="Low complexity" evidence="7">
    <location>
        <begin position="90"/>
        <end position="127"/>
    </location>
</feature>
<evidence type="ECO:0000256" key="5">
    <source>
        <dbReference type="ARBA" id="ARBA00023242"/>
    </source>
</evidence>
<evidence type="ECO:0000313" key="9">
    <source>
        <dbReference type="EMBL" id="CBX90267.1"/>
    </source>
</evidence>
<evidence type="ECO:0000313" key="10">
    <source>
        <dbReference type="Proteomes" id="UP000002668"/>
    </source>
</evidence>
<sequence length="436" mass="48275">MLSSQSRQPNNAYYQPTPAPAQAPKPEGGPPLPPTQRLHDSSMMPHMQPQHLPTQQANLMHPQQSRPPPPPSPQHQQPQPQPPPPPPPQQQQQPQPQQQQQQQQQPQPQQQQQQQPQMQQQQQVTQQHASASQRIEIYIGQRNGRSYRLSVEQQPVRARMCGFGDKDRRPITPPPCIRLVVCDTKTGQEILPNDVDSTFFVLMVDLWSEDGMRAVNLVRHSSAAPTVSISSSTTTAYPPPPERATLYMQQQYPGFVQQVAPRTMNPYGHATTHQAYYTTGPVAPDYQLYGAPGSYGNPIHVTGPVAPSITQNHTRNLIGMNAVNACRLNDPDGNPGFWFVLQDLSVRTEGTFRLKLSMCDIGSGQSPNAAVVSNGKCPILASTFSEPFTVYSAKKFPGVIESTPLSKCFASQGIKIPIRKDGVKERGNQAEYDNDD</sequence>
<protein>
    <recommendedName>
        <fullName evidence="8">Velvet domain-containing protein</fullName>
    </recommendedName>
</protein>
<dbReference type="PANTHER" id="PTHR33572:SF3">
    <property type="entry name" value="VELVET COMPLEX SUBUNIT B"/>
    <property type="match status" value="1"/>
</dbReference>
<feature type="domain" description="Velvet" evidence="8">
    <location>
        <begin position="141"/>
        <end position="419"/>
    </location>
</feature>
<gene>
    <name evidence="9" type="ORF">LEMA_P063930.1</name>
</gene>
<feature type="region of interest" description="Disordered" evidence="7">
    <location>
        <begin position="1"/>
        <end position="127"/>
    </location>
</feature>
<evidence type="ECO:0000256" key="3">
    <source>
        <dbReference type="ARBA" id="ARBA00023015"/>
    </source>
</evidence>
<evidence type="ECO:0000259" key="8">
    <source>
        <dbReference type="PROSITE" id="PS51821"/>
    </source>
</evidence>
<dbReference type="InParanoid" id="E4ZG47"/>
<evidence type="ECO:0000256" key="1">
    <source>
        <dbReference type="ARBA" id="ARBA00004123"/>
    </source>
</evidence>
<keyword evidence="10" id="KW-1185">Reference proteome</keyword>
<organism evidence="9 10">
    <name type="scientific">Leptosphaeria maculans (strain JN3 / isolate v23.1.3 / race Av1-4-5-6-7-8)</name>
    <name type="common">Blackleg fungus</name>
    <name type="synonym">Phoma lingam</name>
    <dbReference type="NCBI Taxonomy" id="985895"/>
    <lineage>
        <taxon>Eukaryota</taxon>
        <taxon>Fungi</taxon>
        <taxon>Dikarya</taxon>
        <taxon>Ascomycota</taxon>
        <taxon>Pezizomycotina</taxon>
        <taxon>Dothideomycetes</taxon>
        <taxon>Pleosporomycetidae</taxon>
        <taxon>Pleosporales</taxon>
        <taxon>Pleosporineae</taxon>
        <taxon>Leptosphaeriaceae</taxon>
        <taxon>Plenodomus</taxon>
        <taxon>Plenodomus lingam/Leptosphaeria maculans species complex</taxon>
    </lineage>
</organism>
<dbReference type="Gene3D" id="2.60.40.3960">
    <property type="entry name" value="Velvet domain"/>
    <property type="match status" value="1"/>
</dbReference>
<evidence type="ECO:0000256" key="7">
    <source>
        <dbReference type="SAM" id="MobiDB-lite"/>
    </source>
</evidence>
<name>E4ZG47_LEPMJ</name>
<dbReference type="OrthoDB" id="1746739at2759"/>